<keyword evidence="6" id="KW-0472">Membrane</keyword>
<dbReference type="SMART" id="SM00382">
    <property type="entry name" value="AAA"/>
    <property type="match status" value="1"/>
</dbReference>
<evidence type="ECO:0000256" key="3">
    <source>
        <dbReference type="ARBA" id="ARBA00022801"/>
    </source>
</evidence>
<dbReference type="InterPro" id="IPR027417">
    <property type="entry name" value="P-loop_NTPase"/>
</dbReference>
<dbReference type="PANTHER" id="PTHR23070">
    <property type="entry name" value="BCS1 AAA-TYPE ATPASE"/>
    <property type="match status" value="1"/>
</dbReference>
<keyword evidence="3" id="KW-0378">Hydrolase</keyword>
<dbReference type="KEGG" id="soe:110783041"/>
<dbReference type="InterPro" id="IPR025753">
    <property type="entry name" value="AAA_N_dom"/>
</dbReference>
<dbReference type="SUPFAM" id="SSF52540">
    <property type="entry name" value="P-loop containing nucleoside triphosphate hydrolases"/>
    <property type="match status" value="1"/>
</dbReference>
<reference evidence="8" key="1">
    <citation type="journal article" date="2021" name="Nat. Commun.">
        <title>Genomic analyses provide insights into spinach domestication and the genetic basis of agronomic traits.</title>
        <authorList>
            <person name="Cai X."/>
            <person name="Sun X."/>
            <person name="Xu C."/>
            <person name="Sun H."/>
            <person name="Wang X."/>
            <person name="Ge C."/>
            <person name="Zhang Z."/>
            <person name="Wang Q."/>
            <person name="Fei Z."/>
            <person name="Jiao C."/>
            <person name="Wang Q."/>
        </authorList>
    </citation>
    <scope>NUCLEOTIDE SEQUENCE [LARGE SCALE GENOMIC DNA]</scope>
    <source>
        <strain evidence="8">cv. Varoflay</strain>
    </source>
</reference>
<gene>
    <name evidence="9" type="primary">LOC110783041</name>
</gene>
<protein>
    <submittedName>
        <fullName evidence="9">AAA-ATPase At2g46620-like</fullName>
    </submittedName>
</protein>
<proteinExistence type="inferred from homology"/>
<comment type="similarity">
    <text evidence="2">Belongs to the AAA ATPase family. BCS1 subfamily.</text>
</comment>
<evidence type="ECO:0000256" key="4">
    <source>
        <dbReference type="ARBA" id="ARBA00022842"/>
    </source>
</evidence>
<dbReference type="Pfam" id="PF00004">
    <property type="entry name" value="AAA"/>
    <property type="match status" value="1"/>
</dbReference>
<dbReference type="AlphaFoldDB" id="A0A9R0I5J7"/>
<dbReference type="RefSeq" id="XP_021843028.1">
    <property type="nucleotide sequence ID" value="XM_021987336.2"/>
</dbReference>
<feature type="transmembrane region" description="Helical" evidence="6">
    <location>
        <begin position="6"/>
        <end position="27"/>
    </location>
</feature>
<keyword evidence="6" id="KW-0812">Transmembrane</keyword>
<evidence type="ECO:0000256" key="1">
    <source>
        <dbReference type="ARBA" id="ARBA00001946"/>
    </source>
</evidence>
<dbReference type="InterPro" id="IPR050747">
    <property type="entry name" value="Mitochondrial_chaperone_BCS1"/>
</dbReference>
<comment type="catalytic activity">
    <reaction evidence="5">
        <text>ATP + H2O = ADP + phosphate + H(+)</text>
        <dbReference type="Rhea" id="RHEA:13065"/>
        <dbReference type="ChEBI" id="CHEBI:15377"/>
        <dbReference type="ChEBI" id="CHEBI:15378"/>
        <dbReference type="ChEBI" id="CHEBI:30616"/>
        <dbReference type="ChEBI" id="CHEBI:43474"/>
        <dbReference type="ChEBI" id="CHEBI:456216"/>
    </reaction>
</comment>
<reference evidence="9" key="2">
    <citation type="submission" date="2025-08" db="UniProtKB">
        <authorList>
            <consortium name="RefSeq"/>
        </authorList>
    </citation>
    <scope>IDENTIFICATION</scope>
    <source>
        <tissue evidence="9">Leaf</tissue>
    </source>
</reference>
<name>A0A9R0I5J7_SPIOL</name>
<comment type="cofactor">
    <cofactor evidence="1">
        <name>Mg(2+)</name>
        <dbReference type="ChEBI" id="CHEBI:18420"/>
    </cofactor>
</comment>
<accession>A0A9R0I5J7</accession>
<dbReference type="GO" id="GO:0006950">
    <property type="term" value="P:response to stress"/>
    <property type="evidence" value="ECO:0007669"/>
    <property type="project" value="UniProtKB-ARBA"/>
</dbReference>
<evidence type="ECO:0000256" key="5">
    <source>
        <dbReference type="ARBA" id="ARBA00049360"/>
    </source>
</evidence>
<dbReference type="InterPro" id="IPR003593">
    <property type="entry name" value="AAA+_ATPase"/>
</dbReference>
<dbReference type="Proteomes" id="UP000813463">
    <property type="component" value="Chromosome 3"/>
</dbReference>
<evidence type="ECO:0000256" key="2">
    <source>
        <dbReference type="ARBA" id="ARBA00007448"/>
    </source>
</evidence>
<keyword evidence="6" id="KW-1133">Transmembrane helix</keyword>
<dbReference type="GeneID" id="110783041"/>
<evidence type="ECO:0000256" key="6">
    <source>
        <dbReference type="SAM" id="Phobius"/>
    </source>
</evidence>
<evidence type="ECO:0000259" key="7">
    <source>
        <dbReference type="SMART" id="SM00382"/>
    </source>
</evidence>
<dbReference type="Pfam" id="PF25568">
    <property type="entry name" value="AAA_lid_At3g28540"/>
    <property type="match status" value="1"/>
</dbReference>
<evidence type="ECO:0000313" key="8">
    <source>
        <dbReference type="Proteomes" id="UP000813463"/>
    </source>
</evidence>
<keyword evidence="8" id="KW-1185">Reference proteome</keyword>
<evidence type="ECO:0000313" key="9">
    <source>
        <dbReference type="RefSeq" id="XP_021843028.1"/>
    </source>
</evidence>
<dbReference type="Pfam" id="PF14363">
    <property type="entry name" value="AAA_assoc"/>
    <property type="match status" value="1"/>
</dbReference>
<dbReference type="OrthoDB" id="10251412at2759"/>
<sequence>MMILEFTFLIWLLITLLVIIFLFHFLYHTSLFRIITRFSTLLVNQFHIYNSYKIPQYNDHSQENPLFRKIFTYIKSLPSLEDSDLAVLFSGDEPGDILVSLDSNGCVSDTFLHAEVTWMYNKCDNIDRGGEVVLKIKAKDKKRVLVPYIQHIYKVVDEIEQKKKELRVYLNRFSGENGVNNINPLWRSFPFVNPSSFDNIVLDNEVKSKVKNDLELFLKSKHYYNKIGRVWKRSYLLYGGSGTGKSTFVAAMAKFLSYDLYDIDLSKPFDGSGLKMLLLQTTRKSLILIENLDWYLMGNSNGVSLSTILNFMDGVVSSCGEERVMVFTMNCKNHIDPLVIRPGRVDVHIHFPFCDFNGFKGLALSHLGCKEHKLFSQVEDLIQQNGPRLSPAEISEIMISHRSSPSRAIKTIIKALQSDDGKPPRYPSGQAVGVLRARVSPFESEDGKPINCVEQQLNVSGKDQVLEELDGESKGKRDGYYAIREIQKMYGRLRLKNGSRGESFDLS</sequence>
<keyword evidence="4" id="KW-0460">Magnesium</keyword>
<feature type="domain" description="AAA+ ATPase" evidence="7">
    <location>
        <begin position="231"/>
        <end position="355"/>
    </location>
</feature>
<dbReference type="GO" id="GO:0016887">
    <property type="term" value="F:ATP hydrolysis activity"/>
    <property type="evidence" value="ECO:0007669"/>
    <property type="project" value="InterPro"/>
</dbReference>
<organism evidence="8 9">
    <name type="scientific">Spinacia oleracea</name>
    <name type="common">Spinach</name>
    <dbReference type="NCBI Taxonomy" id="3562"/>
    <lineage>
        <taxon>Eukaryota</taxon>
        <taxon>Viridiplantae</taxon>
        <taxon>Streptophyta</taxon>
        <taxon>Embryophyta</taxon>
        <taxon>Tracheophyta</taxon>
        <taxon>Spermatophyta</taxon>
        <taxon>Magnoliopsida</taxon>
        <taxon>eudicotyledons</taxon>
        <taxon>Gunneridae</taxon>
        <taxon>Pentapetalae</taxon>
        <taxon>Caryophyllales</taxon>
        <taxon>Chenopodiaceae</taxon>
        <taxon>Chenopodioideae</taxon>
        <taxon>Anserineae</taxon>
        <taxon>Spinacia</taxon>
    </lineage>
</organism>
<dbReference type="InterPro" id="IPR058017">
    <property type="entry name" value="At3g28540-like_C"/>
</dbReference>
<dbReference type="GO" id="GO:0005524">
    <property type="term" value="F:ATP binding"/>
    <property type="evidence" value="ECO:0007669"/>
    <property type="project" value="InterPro"/>
</dbReference>
<dbReference type="InterPro" id="IPR003959">
    <property type="entry name" value="ATPase_AAA_core"/>
</dbReference>
<dbReference type="Gene3D" id="3.40.50.300">
    <property type="entry name" value="P-loop containing nucleotide triphosphate hydrolases"/>
    <property type="match status" value="1"/>
</dbReference>